<dbReference type="GO" id="GO:0005886">
    <property type="term" value="C:plasma membrane"/>
    <property type="evidence" value="ECO:0007669"/>
    <property type="project" value="UniProtKB-SubCell"/>
</dbReference>
<evidence type="ECO:0000256" key="3">
    <source>
        <dbReference type="ARBA" id="ARBA00022692"/>
    </source>
</evidence>
<feature type="transmembrane region" description="Helical" evidence="7">
    <location>
        <begin position="101"/>
        <end position="120"/>
    </location>
</feature>
<feature type="transmembrane region" description="Helical" evidence="7">
    <location>
        <begin position="37"/>
        <end position="56"/>
    </location>
</feature>
<dbReference type="GO" id="GO:0022857">
    <property type="term" value="F:transmembrane transporter activity"/>
    <property type="evidence" value="ECO:0007669"/>
    <property type="project" value="InterPro"/>
</dbReference>
<feature type="transmembrane region" description="Helical" evidence="7">
    <location>
        <begin position="277"/>
        <end position="296"/>
    </location>
</feature>
<sequence>MSNQLDELAQEPRTGAVRKPEPVAQESGLSRFFRSQFVNYGILPILLVVLIVAFAITEPRFVSGENIINVLRQVSFLGIIVVGQMFYLITGNYDLSNGGTVALSSIVCATVMVSMTGSGASPAAAMGAGVLVAVLLGLVVGIVNGVLIGYYKISSFMVTLGMGSATTGVALLIAGGVPVTGLPSEFTKYFGTSSVAGIPFPTVIFIIVIAFAYVLLNWTRRGRQAYAAGGNPSAAFQSGVNVGRTILIMMVLGSVLAGLVGVMLTARVSTGEANIGVQYPLQSIIAAVIGGIALAGGEGRVSGAVMGALFIVLLSNGMDLIRVQSYIQDILLGALLVIALLVDRLRTRFRISKKAVAAATS</sequence>
<evidence type="ECO:0000313" key="9">
    <source>
        <dbReference type="Proteomes" id="UP000693892"/>
    </source>
</evidence>
<dbReference type="RefSeq" id="WP_218114850.1">
    <property type="nucleotide sequence ID" value="NZ_CAJVAP010000011.1"/>
</dbReference>
<feature type="transmembrane region" description="Helical" evidence="7">
    <location>
        <begin position="198"/>
        <end position="216"/>
    </location>
</feature>
<dbReference type="CDD" id="cd06579">
    <property type="entry name" value="TM_PBP1_transp_AraH_like"/>
    <property type="match status" value="1"/>
</dbReference>
<keyword evidence="9" id="KW-1185">Reference proteome</keyword>
<feature type="transmembrane region" description="Helical" evidence="7">
    <location>
        <begin position="68"/>
        <end position="89"/>
    </location>
</feature>
<feature type="transmembrane region" description="Helical" evidence="7">
    <location>
        <begin position="246"/>
        <end position="265"/>
    </location>
</feature>
<dbReference type="EMBL" id="CAJVAP010000011">
    <property type="protein sequence ID" value="CAG7609767.1"/>
    <property type="molecule type" value="Genomic_DNA"/>
</dbReference>
<evidence type="ECO:0000256" key="4">
    <source>
        <dbReference type="ARBA" id="ARBA00022989"/>
    </source>
</evidence>
<evidence type="ECO:0000256" key="7">
    <source>
        <dbReference type="SAM" id="Phobius"/>
    </source>
</evidence>
<feature type="region of interest" description="Disordered" evidence="6">
    <location>
        <begin position="1"/>
        <end position="22"/>
    </location>
</feature>
<feature type="transmembrane region" description="Helical" evidence="7">
    <location>
        <begin position="158"/>
        <end position="178"/>
    </location>
</feature>
<keyword evidence="4 7" id="KW-1133">Transmembrane helix</keyword>
<evidence type="ECO:0000256" key="1">
    <source>
        <dbReference type="ARBA" id="ARBA00004651"/>
    </source>
</evidence>
<evidence type="ECO:0000256" key="6">
    <source>
        <dbReference type="SAM" id="MobiDB-lite"/>
    </source>
</evidence>
<dbReference type="Proteomes" id="UP000693892">
    <property type="component" value="Unassembled WGS sequence"/>
</dbReference>
<protein>
    <submittedName>
        <fullName evidence="8">D-allose transport system permease protein AlsC</fullName>
    </submittedName>
</protein>
<evidence type="ECO:0000256" key="5">
    <source>
        <dbReference type="ARBA" id="ARBA00023136"/>
    </source>
</evidence>
<dbReference type="AlphaFoldDB" id="A0A916JXZ2"/>
<keyword evidence="3 7" id="KW-0812">Transmembrane</keyword>
<keyword evidence="2" id="KW-1003">Cell membrane</keyword>
<feature type="transmembrane region" description="Helical" evidence="7">
    <location>
        <begin position="303"/>
        <end position="321"/>
    </location>
</feature>
<name>A0A916JXZ2_9MICO</name>
<dbReference type="InterPro" id="IPR001851">
    <property type="entry name" value="ABC_transp_permease"/>
</dbReference>
<gene>
    <name evidence="8" type="primary">alsC_1</name>
    <name evidence="8" type="ORF">LEUCIP111803_01240</name>
</gene>
<evidence type="ECO:0000313" key="8">
    <source>
        <dbReference type="EMBL" id="CAG7609767.1"/>
    </source>
</evidence>
<reference evidence="8" key="1">
    <citation type="submission" date="2021-06" db="EMBL/GenBank/DDBJ databases">
        <authorList>
            <person name="Criscuolo A."/>
        </authorList>
    </citation>
    <scope>NUCLEOTIDE SEQUENCE</scope>
    <source>
        <strain evidence="8">CIP111803</strain>
    </source>
</reference>
<feature type="transmembrane region" description="Helical" evidence="7">
    <location>
        <begin position="327"/>
        <end position="345"/>
    </location>
</feature>
<comment type="caution">
    <text evidence="8">The sequence shown here is derived from an EMBL/GenBank/DDBJ whole genome shotgun (WGS) entry which is preliminary data.</text>
</comment>
<feature type="transmembrane region" description="Helical" evidence="7">
    <location>
        <begin position="126"/>
        <end position="151"/>
    </location>
</feature>
<evidence type="ECO:0000256" key="2">
    <source>
        <dbReference type="ARBA" id="ARBA00022475"/>
    </source>
</evidence>
<dbReference type="PANTHER" id="PTHR32196">
    <property type="entry name" value="ABC TRANSPORTER PERMEASE PROTEIN YPHD-RELATED-RELATED"/>
    <property type="match status" value="1"/>
</dbReference>
<keyword evidence="5 7" id="KW-0472">Membrane</keyword>
<organism evidence="8 9">
    <name type="scientific">Leucobacter soli</name>
    <dbReference type="NCBI Taxonomy" id="2812850"/>
    <lineage>
        <taxon>Bacteria</taxon>
        <taxon>Bacillati</taxon>
        <taxon>Actinomycetota</taxon>
        <taxon>Actinomycetes</taxon>
        <taxon>Micrococcales</taxon>
        <taxon>Microbacteriaceae</taxon>
        <taxon>Leucobacter</taxon>
    </lineage>
</organism>
<accession>A0A916JXZ2</accession>
<dbReference type="Pfam" id="PF02653">
    <property type="entry name" value="BPD_transp_2"/>
    <property type="match status" value="1"/>
</dbReference>
<comment type="subcellular location">
    <subcellularLocation>
        <location evidence="1">Cell membrane</location>
        <topology evidence="1">Multi-pass membrane protein</topology>
    </subcellularLocation>
</comment>
<proteinExistence type="predicted"/>